<organism evidence="3 4">
    <name type="scientific">Emticicia soli</name>
    <dbReference type="NCBI Taxonomy" id="2027878"/>
    <lineage>
        <taxon>Bacteria</taxon>
        <taxon>Pseudomonadati</taxon>
        <taxon>Bacteroidota</taxon>
        <taxon>Cytophagia</taxon>
        <taxon>Cytophagales</taxon>
        <taxon>Leadbetterellaceae</taxon>
        <taxon>Emticicia</taxon>
    </lineage>
</organism>
<gene>
    <name evidence="3" type="ORF">ACFSR2_16410</name>
</gene>
<feature type="signal peptide" evidence="1">
    <location>
        <begin position="1"/>
        <end position="31"/>
    </location>
</feature>
<dbReference type="Proteomes" id="UP001597510">
    <property type="component" value="Unassembled WGS sequence"/>
</dbReference>
<evidence type="ECO:0000259" key="2">
    <source>
        <dbReference type="Pfam" id="PF18962"/>
    </source>
</evidence>
<dbReference type="SUPFAM" id="SSF50370">
    <property type="entry name" value="Ricin B-like lectins"/>
    <property type="match status" value="1"/>
</dbReference>
<feature type="domain" description="Secretion system C-terminal sorting" evidence="2">
    <location>
        <begin position="1175"/>
        <end position="1249"/>
    </location>
</feature>
<reference evidence="4" key="1">
    <citation type="journal article" date="2019" name="Int. J. Syst. Evol. Microbiol.">
        <title>The Global Catalogue of Microorganisms (GCM) 10K type strain sequencing project: providing services to taxonomists for standard genome sequencing and annotation.</title>
        <authorList>
            <consortium name="The Broad Institute Genomics Platform"/>
            <consortium name="The Broad Institute Genome Sequencing Center for Infectious Disease"/>
            <person name="Wu L."/>
            <person name="Ma J."/>
        </authorList>
    </citation>
    <scope>NUCLEOTIDE SEQUENCE [LARGE SCALE GENOMIC DNA]</scope>
    <source>
        <strain evidence="4">KCTC 52344</strain>
    </source>
</reference>
<proteinExistence type="predicted"/>
<dbReference type="InterPro" id="IPR035992">
    <property type="entry name" value="Ricin_B-like_lectins"/>
</dbReference>
<dbReference type="NCBIfam" id="TIGR04183">
    <property type="entry name" value="Por_Secre_tail"/>
    <property type="match status" value="1"/>
</dbReference>
<dbReference type="InterPro" id="IPR026444">
    <property type="entry name" value="Secre_tail"/>
</dbReference>
<evidence type="ECO:0000256" key="1">
    <source>
        <dbReference type="SAM" id="SignalP"/>
    </source>
</evidence>
<dbReference type="EMBL" id="JBHULC010000021">
    <property type="protein sequence ID" value="MFD2522482.1"/>
    <property type="molecule type" value="Genomic_DNA"/>
</dbReference>
<accession>A0ABW5JAW4</accession>
<name>A0ABW5JAW4_9BACT</name>
<dbReference type="Gene3D" id="2.80.10.50">
    <property type="match status" value="1"/>
</dbReference>
<evidence type="ECO:0000313" key="4">
    <source>
        <dbReference type="Proteomes" id="UP001597510"/>
    </source>
</evidence>
<dbReference type="RefSeq" id="WP_340237392.1">
    <property type="nucleotide sequence ID" value="NZ_JBBEWC010000008.1"/>
</dbReference>
<protein>
    <submittedName>
        <fullName evidence="3">T9SS type A sorting domain-containing protein</fullName>
    </submittedName>
</protein>
<evidence type="ECO:0000313" key="3">
    <source>
        <dbReference type="EMBL" id="MFD2522482.1"/>
    </source>
</evidence>
<dbReference type="Pfam" id="PF18962">
    <property type="entry name" value="Por_Secre_tail"/>
    <property type="match status" value="1"/>
</dbReference>
<feature type="chain" id="PRO_5046480152" evidence="1">
    <location>
        <begin position="32"/>
        <end position="1252"/>
    </location>
</feature>
<keyword evidence="4" id="KW-1185">Reference proteome</keyword>
<comment type="caution">
    <text evidence="3">The sequence shown here is derived from an EMBL/GenBank/DDBJ whole genome shotgun (WGS) entry which is preliminary data.</text>
</comment>
<sequence>MKNLHNSFRNLLCGFALVLSFLSGMVHQVNAQTSNLVNYDYPYTTNAYNTTHLNSISWTNFPEFHLPSKYHLVWFPGFSWSGLDWTAPLKRGFTHSQTWVNELGYTHQIGLSPIDSWQSPRKKRYLEMQTVAFTFNSGFEGYTNQAAHDEAVLRYKYVIMEGGDLSYNPNRNPPIPSTPPLPYNFQNQQNLRAWFVDSAGTLIKNMDMVGIDFELVYNLERAYSNVDANTGLLVASGINSFLACVQNPNCNSNESIPGFTASAERNGMPVSYQSLPFADFKKQWYKAKIKSYYAVLEAFNQIPVVDKPLIGNYSTNLEEPDKFGDTTYTWQQAISDVSFTNMMYRDTTNFTQFGNHLLDGYDHIGVNSYTDGGWSGSYSQNSGRWLKFILKDIEFAKAWAPNKPVVPWYWMKDDRYNSDPTLTWALKDPAYCEGNAIFSIVAGADGFHIWDIMGNDHNQHHYEYIIKGLHRLSHFNHILQDPNAIHFVPAGQDFFSIFKKDAKGMTDIPIWRGMVSGDSILVAAMNPYAPSPTTQTQVTVSYNGWSQTITLTGRQIFLGTARWNSATVGGCSTVSNNLNMGTWTTTGDPLVARYFHGQYWLTQKIGSNPDRFIVRGAGMLQRSDVTLANSNYANLTSCFSWASSNNGNLQVPNSSQFPTPSGYTMLTGQDGTAYYTTNPCTLISNNLNMGTWTATGDALVARYFHGQYWLTQKIGSSPDKFIVRGAGMLQRSDVTLANSNYAGLANCFSWASSGNSNLQVPNSSQFPTPSGYTMLTGQDGVTYYTTDQCSAISDNLTMGTWTVTGDALIARYFHGQYWLTQKIGSNPDRFVVRGAGMLQRADVTLANSNYANLVNCFSWPSSNYDNLEVPNSTTFPTPAGYSLLHYQDGTPYYSAGQCAALSDNLTMGTWTVTGETLVARYFHGQYWLTQRISSNPDKFVVRGAGMLQRSDVTLANSNYANLVNCFSWPSSNYDNLEVPNSTVFPTPSGYNQLNWSDGTPYFSNESLPPGSIVSGNCYKIKSVVNNNYLQAMSGGGVEINAANNQNDQKWKLESVGSSYKITSMDGTGRVIKANTVTNSSFMVLGTFVSGNNYYYWNFENNSGSYRISAPSNQNTWDHESGGNANRLQIYGNLSDQVEDYRLFTFESTSCPSGLRVAYETSRTFEEKVEFMNVAPNPTSGAIKVKVNLIENGEVNVGLTDMTGREIKSKTYSGIKGSNIFDFDASTHQTGTYLLRVKANNTVETKKVVIYKE</sequence>
<keyword evidence="1" id="KW-0732">Signal</keyword>